<proteinExistence type="inferred from homology"/>
<organism evidence="15 16">
    <name type="scientific">Salinicoccus jeotgali</name>
    <dbReference type="NCBI Taxonomy" id="381634"/>
    <lineage>
        <taxon>Bacteria</taxon>
        <taxon>Bacillati</taxon>
        <taxon>Bacillota</taxon>
        <taxon>Bacilli</taxon>
        <taxon>Bacillales</taxon>
        <taxon>Staphylococcaceae</taxon>
        <taxon>Salinicoccus</taxon>
    </lineage>
</organism>
<comment type="subcellular location">
    <subcellularLocation>
        <location evidence="1">Cytoplasm</location>
    </subcellularLocation>
</comment>
<dbReference type="SUPFAM" id="SSF52540">
    <property type="entry name" value="P-loop containing nucleoside triphosphate hydrolases"/>
    <property type="match status" value="2"/>
</dbReference>
<dbReference type="EMBL" id="BAABCK010000017">
    <property type="protein sequence ID" value="GAA3720587.1"/>
    <property type="molecule type" value="Genomic_DNA"/>
</dbReference>
<dbReference type="Proteomes" id="UP001500920">
    <property type="component" value="Unassembled WGS sequence"/>
</dbReference>
<dbReference type="PANTHER" id="PTHR43152">
    <property type="entry name" value="UVRABC SYSTEM PROTEIN A"/>
    <property type="match status" value="1"/>
</dbReference>
<keyword evidence="16" id="KW-1185">Reference proteome</keyword>
<gene>
    <name evidence="15" type="ORF">GCM10022378_08190</name>
</gene>
<dbReference type="Gene3D" id="1.20.1580.10">
    <property type="entry name" value="ABC transporter ATPase like domain"/>
    <property type="match status" value="2"/>
</dbReference>
<evidence type="ECO:0000256" key="5">
    <source>
        <dbReference type="ARBA" id="ARBA00022763"/>
    </source>
</evidence>
<evidence type="ECO:0000259" key="14">
    <source>
        <dbReference type="PROSITE" id="PS50893"/>
    </source>
</evidence>
<keyword evidence="10" id="KW-0234">DNA repair</keyword>
<dbReference type="InterPro" id="IPR003439">
    <property type="entry name" value="ABC_transporter-like_ATP-bd"/>
</dbReference>
<keyword evidence="7" id="KW-0067">ATP-binding</keyword>
<dbReference type="SMART" id="SM00382">
    <property type="entry name" value="AAA"/>
    <property type="match status" value="2"/>
</dbReference>
<dbReference type="Pfam" id="PF00005">
    <property type="entry name" value="ABC_tran"/>
    <property type="match status" value="1"/>
</dbReference>
<keyword evidence="6" id="KW-0228">DNA excision</keyword>
<dbReference type="Gene3D" id="3.40.50.300">
    <property type="entry name" value="P-loop containing nucleotide triphosphate hydrolases"/>
    <property type="match status" value="2"/>
</dbReference>
<comment type="caution">
    <text evidence="15">The sequence shown here is derived from an EMBL/GenBank/DDBJ whole genome shotgun (WGS) entry which is preliminary data.</text>
</comment>
<keyword evidence="8" id="KW-0267">Excision nuclease</keyword>
<feature type="domain" description="ABC transporter" evidence="14">
    <location>
        <begin position="449"/>
        <end position="741"/>
    </location>
</feature>
<evidence type="ECO:0000256" key="13">
    <source>
        <dbReference type="ARBA" id="ARBA00042156"/>
    </source>
</evidence>
<dbReference type="InterPro" id="IPR003593">
    <property type="entry name" value="AAA+_ATPase"/>
</dbReference>
<sequence length="754" mass="84218">MSYIRIKGANQNNLKNVSVDIPKHTLTVFTGRSGSGKSSLVFNTLAAESERLLNETYSSYLQNQMTQYEKPDVDQIENLPVAMIINQKRLGGNSRSTVGTISDIYSSVRLLWSRIGEPFVGYSNVFSFNNPSGMCQRCQGLGYVEDIDLDELLDYDKSLNEDAIKFPSFRPDSWRGKRYLYSGLFDNDKKLRDYTDEEMETFLYTKPTRLKNPPSNWPRTAQFEGLIHRFRRSFLLNDNFEKKRFINDVNRVVTSRDCPDCNGKRLNDTVLSCKIDGMDIADFTNLSIEEAIPFLKQLDDPKSEYIIRPLLAQMESLSYVGLNYLTLARETPSLSGGESQRIKLIRHLNSPLADLVYIIDEPSVGLHPEDIEKINTIMRSIRDKGNTVLVVEHDPDVVQIADHVIDIGPGAGQHGGEIIFTGSYEELMKTDTPTATALDRPHQLKAQPRRPSDFISLKHITRNNLKDVSVDIPKNVLSVVTGVAGSGKSTLIKTGFRNDPDAIFIDQKPVHASNRSNLLTYMDLFDDIRTFFSKQTGLRKGMFSYNSEGACPECNGKGVLKTELAFMPDFSQTCEVCGGTRYKPEALAATVDGYSIADILALTVEEALSVFKTNAHVIERLRTVQDTGLHYMTLGQSLDTLSGGEIQRVKLSRYLDGEATGQVFIFDEPTTGLHEDDIPTLLKCFQELIGQGNTVILIEHNLTMMTHADWIIDVGPGPGLKGGTILYSGAPSGLLDVESSVTAKHIRRYISNPE</sequence>
<dbReference type="PANTHER" id="PTHR43152:SF3">
    <property type="entry name" value="UVRABC SYSTEM PROTEIN A"/>
    <property type="match status" value="1"/>
</dbReference>
<evidence type="ECO:0000256" key="7">
    <source>
        <dbReference type="ARBA" id="ARBA00022840"/>
    </source>
</evidence>
<evidence type="ECO:0000256" key="2">
    <source>
        <dbReference type="ARBA" id="ARBA00022490"/>
    </source>
</evidence>
<name>A0ABP7EKS6_9STAP</name>
<comment type="similarity">
    <text evidence="11">Belongs to the ABC transporter superfamily. UvrA family.</text>
</comment>
<dbReference type="InterPro" id="IPR027417">
    <property type="entry name" value="P-loop_NTPase"/>
</dbReference>
<dbReference type="InterPro" id="IPR017871">
    <property type="entry name" value="ABC_transporter-like_CS"/>
</dbReference>
<dbReference type="PROSITE" id="PS50893">
    <property type="entry name" value="ABC_TRANSPORTER_2"/>
    <property type="match status" value="1"/>
</dbReference>
<evidence type="ECO:0000256" key="12">
    <source>
        <dbReference type="ARBA" id="ARBA00039316"/>
    </source>
</evidence>
<keyword evidence="5" id="KW-0227">DNA damage</keyword>
<dbReference type="Gene3D" id="1.10.8.280">
    <property type="entry name" value="ABC transporter ATPase domain-like"/>
    <property type="match status" value="1"/>
</dbReference>
<keyword evidence="9" id="KW-0238">DNA-binding</keyword>
<evidence type="ECO:0000256" key="3">
    <source>
        <dbReference type="ARBA" id="ARBA00022737"/>
    </source>
</evidence>
<evidence type="ECO:0000256" key="10">
    <source>
        <dbReference type="ARBA" id="ARBA00023204"/>
    </source>
</evidence>
<evidence type="ECO:0000256" key="11">
    <source>
        <dbReference type="ARBA" id="ARBA00038000"/>
    </source>
</evidence>
<protein>
    <recommendedName>
        <fullName evidence="12">UvrABC system protein A</fullName>
    </recommendedName>
    <alternativeName>
        <fullName evidence="13">Excinuclease ABC subunit A</fullName>
    </alternativeName>
</protein>
<evidence type="ECO:0000256" key="8">
    <source>
        <dbReference type="ARBA" id="ARBA00022881"/>
    </source>
</evidence>
<keyword evidence="4" id="KW-0547">Nucleotide-binding</keyword>
<dbReference type="PROSITE" id="PS00211">
    <property type="entry name" value="ABC_TRANSPORTER_1"/>
    <property type="match status" value="1"/>
</dbReference>
<evidence type="ECO:0000256" key="9">
    <source>
        <dbReference type="ARBA" id="ARBA00023125"/>
    </source>
</evidence>
<evidence type="ECO:0000313" key="15">
    <source>
        <dbReference type="EMBL" id="GAA3720587.1"/>
    </source>
</evidence>
<dbReference type="RefSeq" id="WP_344701696.1">
    <property type="nucleotide sequence ID" value="NZ_BAABCK010000017.1"/>
</dbReference>
<reference evidence="16" key="1">
    <citation type="journal article" date="2019" name="Int. J. Syst. Evol. Microbiol.">
        <title>The Global Catalogue of Microorganisms (GCM) 10K type strain sequencing project: providing services to taxonomists for standard genome sequencing and annotation.</title>
        <authorList>
            <consortium name="The Broad Institute Genomics Platform"/>
            <consortium name="The Broad Institute Genome Sequencing Center for Infectious Disease"/>
            <person name="Wu L."/>
            <person name="Ma J."/>
        </authorList>
    </citation>
    <scope>NUCLEOTIDE SEQUENCE [LARGE SCALE GENOMIC DNA]</scope>
    <source>
        <strain evidence="16">JCM 16981</strain>
    </source>
</reference>
<evidence type="ECO:0000256" key="4">
    <source>
        <dbReference type="ARBA" id="ARBA00022741"/>
    </source>
</evidence>
<keyword evidence="2" id="KW-0963">Cytoplasm</keyword>
<evidence type="ECO:0000313" key="16">
    <source>
        <dbReference type="Proteomes" id="UP001500920"/>
    </source>
</evidence>
<accession>A0ABP7EKS6</accession>
<dbReference type="CDD" id="cd03270">
    <property type="entry name" value="ABC_UvrA_I"/>
    <property type="match status" value="1"/>
</dbReference>
<evidence type="ECO:0000256" key="1">
    <source>
        <dbReference type="ARBA" id="ARBA00004496"/>
    </source>
</evidence>
<evidence type="ECO:0000256" key="6">
    <source>
        <dbReference type="ARBA" id="ARBA00022769"/>
    </source>
</evidence>
<keyword evidence="3" id="KW-0677">Repeat</keyword>